<dbReference type="STRING" id="1325734.A0A428QHL0"/>
<dbReference type="AlphaFoldDB" id="A0A428QHL0"/>
<dbReference type="EMBL" id="NKCI01000032">
    <property type="protein sequence ID" value="RSL64776.1"/>
    <property type="molecule type" value="Genomic_DNA"/>
</dbReference>
<keyword evidence="2" id="KW-1185">Reference proteome</keyword>
<comment type="caution">
    <text evidence="1">The sequence shown here is derived from an EMBL/GenBank/DDBJ whole genome shotgun (WGS) entry which is preliminary data.</text>
</comment>
<proteinExistence type="predicted"/>
<sequence>MLIEHFPIQPRCGACGDSIRRLERVVALRSNQDATVYAETTRPFLFPPYGTASLTLLDERLICRRDDCGACAQTPELVTVHYDCYHIFIACSKEALNLEEDKAVERLWTLSLYRNPWPKAELICFVETHIDLSALPRLAGIADLPQLTRLPVELVMMIRKFSLHELFWRSISVIALSSRPLSPLSISKLPLNHVLSWKRGEPLLLTPYPQTPPFVRITIDIEGICQVERPHEPTPFTGETFNELAFFVNRVANTSQIYVKVKDNRLRLCLPENLTGLATWNTDNPPAPSTLLDTRSLSPIQNGYWQLCAFDLNRCFGVSFFLSFGQLFGVYVHRSDDSGAADAYRRACESRRRMVWIYMPISPDDQVTVLGCRLTDRGFNILARMDLAGEVILGRLGVRTTQDRLLGYGTPLTLIYGEPTGQQRVPVIGTRHGTSGRDRLPAPFSMQDFRPDVDDAYFSWAPLDSIQSIRSFYDKDTGLCRGLIFQYENGGLRAVGECRKHVDDDVLAVKPSVICFQPAPNLASWRAPEAIGVRVELGNDIDHKHKGEGWECLRIGHGVLTFSFTEDSSSISHRSQLP</sequence>
<reference evidence="1 2" key="1">
    <citation type="submission" date="2017-06" db="EMBL/GenBank/DDBJ databases">
        <title>Comparative genomic analysis of Ambrosia Fusariam Clade fungi.</title>
        <authorList>
            <person name="Stajich J.E."/>
            <person name="Carrillo J."/>
            <person name="Kijimoto T."/>
            <person name="Eskalen A."/>
            <person name="O'Donnell K."/>
            <person name="Kasson M."/>
        </authorList>
    </citation>
    <scope>NUCLEOTIDE SEQUENCE [LARGE SCALE GENOMIC DNA]</scope>
    <source>
        <strain evidence="1 2">NRRL62584</strain>
    </source>
</reference>
<accession>A0A428QHL0</accession>
<organism evidence="1 2">
    <name type="scientific">Fusarium duplospermum</name>
    <dbReference type="NCBI Taxonomy" id="1325734"/>
    <lineage>
        <taxon>Eukaryota</taxon>
        <taxon>Fungi</taxon>
        <taxon>Dikarya</taxon>
        <taxon>Ascomycota</taxon>
        <taxon>Pezizomycotina</taxon>
        <taxon>Sordariomycetes</taxon>
        <taxon>Hypocreomycetidae</taxon>
        <taxon>Hypocreales</taxon>
        <taxon>Nectriaceae</taxon>
        <taxon>Fusarium</taxon>
        <taxon>Fusarium solani species complex</taxon>
    </lineage>
</organism>
<name>A0A428QHL0_9HYPO</name>
<protein>
    <submittedName>
        <fullName evidence="1">Uncharacterized protein</fullName>
    </submittedName>
</protein>
<evidence type="ECO:0000313" key="1">
    <source>
        <dbReference type="EMBL" id="RSL64776.1"/>
    </source>
</evidence>
<evidence type="ECO:0000313" key="2">
    <source>
        <dbReference type="Proteomes" id="UP000288168"/>
    </source>
</evidence>
<gene>
    <name evidence="1" type="ORF">CEP54_004604</name>
</gene>
<dbReference type="Proteomes" id="UP000288168">
    <property type="component" value="Unassembled WGS sequence"/>
</dbReference>
<dbReference type="OrthoDB" id="4763081at2759"/>